<accession>A0A3B0VQ06</accession>
<dbReference type="Gene3D" id="1.20.1270.180">
    <property type="match status" value="1"/>
</dbReference>
<organism evidence="2">
    <name type="scientific">hydrothermal vent metagenome</name>
    <dbReference type="NCBI Taxonomy" id="652676"/>
    <lineage>
        <taxon>unclassified sequences</taxon>
        <taxon>metagenomes</taxon>
        <taxon>ecological metagenomes</taxon>
    </lineage>
</organism>
<feature type="domain" description="Lysozyme inhibitor LprI-like N-terminal" evidence="1">
    <location>
        <begin position="40"/>
        <end position="131"/>
    </location>
</feature>
<dbReference type="EMBL" id="UOFC01000033">
    <property type="protein sequence ID" value="VAW44961.1"/>
    <property type="molecule type" value="Genomic_DNA"/>
</dbReference>
<dbReference type="AlphaFoldDB" id="A0A3B0VQ06"/>
<evidence type="ECO:0000313" key="2">
    <source>
        <dbReference type="EMBL" id="VAW44961.1"/>
    </source>
</evidence>
<name>A0A3B0VQ06_9ZZZZ</name>
<protein>
    <recommendedName>
        <fullName evidence="1">Lysozyme inhibitor LprI-like N-terminal domain-containing protein</fullName>
    </recommendedName>
</protein>
<proteinExistence type="predicted"/>
<dbReference type="InterPro" id="IPR009739">
    <property type="entry name" value="LprI-like_N"/>
</dbReference>
<reference evidence="2" key="1">
    <citation type="submission" date="2018-06" db="EMBL/GenBank/DDBJ databases">
        <authorList>
            <person name="Zhirakovskaya E."/>
        </authorList>
    </citation>
    <scope>NUCLEOTIDE SEQUENCE</scope>
</reference>
<gene>
    <name evidence="2" type="ORF">MNBD_GAMMA03-2170</name>
</gene>
<evidence type="ECO:0000259" key="1">
    <source>
        <dbReference type="Pfam" id="PF07007"/>
    </source>
</evidence>
<sequence length="138" mass="15720">MRYIAILFLIPILCYAGNGNSIPPGYFAIHKPYSAASCLDMETQQEVDQCSAAKLLKVTKQMEAMVDELTKSYRFNEPELGVIFIEAQKSWNNHMKLACDYQTYYSKGGSGYQSILNACKESQISERISYLYWMLDSP</sequence>
<dbReference type="Pfam" id="PF07007">
    <property type="entry name" value="LprI"/>
    <property type="match status" value="1"/>
</dbReference>